<dbReference type="InterPro" id="IPR012668">
    <property type="entry name" value="CHP02466"/>
</dbReference>
<protein>
    <submittedName>
        <fullName evidence="2">Uncharacterized protein</fullName>
    </submittedName>
</protein>
<accession>A0A6J7WDP8</accession>
<evidence type="ECO:0000313" key="1">
    <source>
        <dbReference type="EMBL" id="CAB4125939.1"/>
    </source>
</evidence>
<proteinExistence type="predicted"/>
<dbReference type="EMBL" id="LR798231">
    <property type="protein sequence ID" value="CAB5209054.1"/>
    <property type="molecule type" value="Genomic_DNA"/>
</dbReference>
<evidence type="ECO:0000313" key="2">
    <source>
        <dbReference type="EMBL" id="CAB5209054.1"/>
    </source>
</evidence>
<name>A0A6J7WDP8_9CAUD</name>
<dbReference type="NCBIfam" id="TIGR02466">
    <property type="entry name" value="TIGR02466 family protein"/>
    <property type="match status" value="1"/>
</dbReference>
<dbReference type="EMBL" id="LR796187">
    <property type="protein sequence ID" value="CAB4125939.1"/>
    <property type="molecule type" value="Genomic_DNA"/>
</dbReference>
<organism evidence="2">
    <name type="scientific">uncultured Caudovirales phage</name>
    <dbReference type="NCBI Taxonomy" id="2100421"/>
    <lineage>
        <taxon>Viruses</taxon>
        <taxon>Duplodnaviria</taxon>
        <taxon>Heunggongvirae</taxon>
        <taxon>Uroviricota</taxon>
        <taxon>Caudoviricetes</taxon>
        <taxon>Peduoviridae</taxon>
        <taxon>Maltschvirus</taxon>
        <taxon>Maltschvirus maltsch</taxon>
    </lineage>
</organism>
<reference evidence="2" key="1">
    <citation type="submission" date="2020-05" db="EMBL/GenBank/DDBJ databases">
        <authorList>
            <person name="Chiriac C."/>
            <person name="Salcher M."/>
            <person name="Ghai R."/>
            <person name="Kavagutti S V."/>
        </authorList>
    </citation>
    <scope>NUCLEOTIDE SEQUENCE</scope>
</reference>
<sequence>MDNIVNLFAIPVFKFKVVPTDIEYSELTKALDMIFERSTEGKWASETGKSSAEHHLFLHNIQEMQWLLTITAARVHKVWAELNYANGKNITCPASWANLHKPGQVTGEHSHCSGAEKSHLSAVYYFKKPADSGNIEFRDPLDYIHSLTPKKDYVLETYAAYSEVKAEEFDLLVFPSWLKHRSQVNRSQDNRIAISMNFIGN</sequence>
<gene>
    <name evidence="2" type="ORF">UFOVP181_299</name>
    <name evidence="1" type="ORF">UFOVP57_340</name>
</gene>
<dbReference type="Pfam" id="PF13759">
    <property type="entry name" value="2OG-FeII_Oxy_5"/>
    <property type="match status" value="1"/>
</dbReference>
<dbReference type="Gene3D" id="2.60.120.620">
    <property type="entry name" value="q2cbj1_9rhob like domain"/>
    <property type="match status" value="1"/>
</dbReference>